<keyword evidence="4" id="KW-0378">Hydrolase</keyword>
<dbReference type="GO" id="GO:0005737">
    <property type="term" value="C:cytoplasm"/>
    <property type="evidence" value="ECO:0007669"/>
    <property type="project" value="TreeGrafter"/>
</dbReference>
<keyword evidence="2 4" id="KW-0067">ATP-binding</keyword>
<dbReference type="PANTHER" id="PTHR11638">
    <property type="entry name" value="ATP-DEPENDENT CLP PROTEASE"/>
    <property type="match status" value="1"/>
</dbReference>
<protein>
    <submittedName>
        <fullName evidence="4">ATP-dependent Clp protease ATP-binding subunit ClpB</fullName>
    </submittedName>
</protein>
<dbReference type="SUPFAM" id="SSF52540">
    <property type="entry name" value="P-loop containing nucleoside triphosphate hydrolases"/>
    <property type="match status" value="1"/>
</dbReference>
<gene>
    <name evidence="4" type="ORF">SAMN05444817_104151</name>
</gene>
<evidence type="ECO:0000256" key="1">
    <source>
        <dbReference type="ARBA" id="ARBA00022741"/>
    </source>
</evidence>
<name>A0A1N7J8A3_9CORY</name>
<keyword evidence="1" id="KW-0547">Nucleotide-binding</keyword>
<dbReference type="GO" id="GO:0005524">
    <property type="term" value="F:ATP binding"/>
    <property type="evidence" value="ECO:0007669"/>
    <property type="project" value="UniProtKB-KW"/>
</dbReference>
<dbReference type="InterPro" id="IPR027417">
    <property type="entry name" value="P-loop_NTPase"/>
</dbReference>
<reference evidence="5" key="1">
    <citation type="submission" date="2017-01" db="EMBL/GenBank/DDBJ databases">
        <authorList>
            <person name="Varghese N."/>
            <person name="Submissions S."/>
        </authorList>
    </citation>
    <scope>NUCLEOTIDE SEQUENCE [LARGE SCALE GENOMIC DNA]</scope>
    <source>
        <strain evidence="5">DSM 44531</strain>
    </source>
</reference>
<dbReference type="SMART" id="SM01086">
    <property type="entry name" value="ClpB_D2-small"/>
    <property type="match status" value="1"/>
</dbReference>
<dbReference type="InterPro" id="IPR019489">
    <property type="entry name" value="Clp_ATPase_C"/>
</dbReference>
<dbReference type="GO" id="GO:0006508">
    <property type="term" value="P:proteolysis"/>
    <property type="evidence" value="ECO:0007669"/>
    <property type="project" value="UniProtKB-KW"/>
</dbReference>
<organism evidence="4 5">
    <name type="scientific">Corynebacterium appendicis CIP 107643</name>
    <dbReference type="NCBI Taxonomy" id="1161099"/>
    <lineage>
        <taxon>Bacteria</taxon>
        <taxon>Bacillati</taxon>
        <taxon>Actinomycetota</taxon>
        <taxon>Actinomycetes</taxon>
        <taxon>Mycobacteriales</taxon>
        <taxon>Corynebacteriaceae</taxon>
        <taxon>Corynebacterium</taxon>
    </lineage>
</organism>
<dbReference type="Pfam" id="PF10431">
    <property type="entry name" value="ClpB_D2-small"/>
    <property type="match status" value="1"/>
</dbReference>
<dbReference type="Proteomes" id="UP000186292">
    <property type="component" value="Unassembled WGS sequence"/>
</dbReference>
<sequence length="112" mass="12336">MVDVGDEVVDVVVVFDALTQDQLVGIVDIQLRGLAARLAERRLVLEVSDPAKRWLADRGYDPAYGARPLRRLIQKEIGDKLDKEVLAGEIRDGDAVRVDADPEGETLDVNAK</sequence>
<dbReference type="InterPro" id="IPR050130">
    <property type="entry name" value="ClpA_ClpB"/>
</dbReference>
<evidence type="ECO:0000256" key="2">
    <source>
        <dbReference type="ARBA" id="ARBA00022840"/>
    </source>
</evidence>
<evidence type="ECO:0000313" key="4">
    <source>
        <dbReference type="EMBL" id="SIS45461.1"/>
    </source>
</evidence>
<evidence type="ECO:0000259" key="3">
    <source>
        <dbReference type="SMART" id="SM01086"/>
    </source>
</evidence>
<dbReference type="AlphaFoldDB" id="A0A1N7J8A3"/>
<dbReference type="FunFam" id="1.10.8.60:FF:000017">
    <property type="entry name" value="ATP-dependent chaperone ClpB"/>
    <property type="match status" value="1"/>
</dbReference>
<dbReference type="GO" id="GO:0008233">
    <property type="term" value="F:peptidase activity"/>
    <property type="evidence" value="ECO:0007669"/>
    <property type="project" value="UniProtKB-KW"/>
</dbReference>
<proteinExistence type="predicted"/>
<accession>A0A1N7J8A3</accession>
<dbReference type="GO" id="GO:0034605">
    <property type="term" value="P:cellular response to heat"/>
    <property type="evidence" value="ECO:0007669"/>
    <property type="project" value="TreeGrafter"/>
</dbReference>
<keyword evidence="5" id="KW-1185">Reference proteome</keyword>
<keyword evidence="4" id="KW-0645">Protease</keyword>
<dbReference type="PANTHER" id="PTHR11638:SF18">
    <property type="entry name" value="HEAT SHOCK PROTEIN 104"/>
    <property type="match status" value="1"/>
</dbReference>
<dbReference type="EMBL" id="FTOF01000004">
    <property type="protein sequence ID" value="SIS45461.1"/>
    <property type="molecule type" value="Genomic_DNA"/>
</dbReference>
<dbReference type="Gene3D" id="1.10.8.60">
    <property type="match status" value="1"/>
</dbReference>
<feature type="domain" description="Clp ATPase C-terminal" evidence="3">
    <location>
        <begin position="18"/>
        <end position="109"/>
    </location>
</feature>
<dbReference type="STRING" id="1161099.SAMN05444817_104151"/>
<dbReference type="GO" id="GO:0016887">
    <property type="term" value="F:ATP hydrolysis activity"/>
    <property type="evidence" value="ECO:0007669"/>
    <property type="project" value="TreeGrafter"/>
</dbReference>
<evidence type="ECO:0000313" key="5">
    <source>
        <dbReference type="Proteomes" id="UP000186292"/>
    </source>
</evidence>